<evidence type="ECO:0000256" key="1">
    <source>
        <dbReference type="SAM" id="Phobius"/>
    </source>
</evidence>
<comment type="caution">
    <text evidence="2">The sequence shown here is derived from an EMBL/GenBank/DDBJ whole genome shotgun (WGS) entry which is preliminary data.</text>
</comment>
<dbReference type="EMBL" id="ABVL01000003">
    <property type="protein sequence ID" value="EDY21262.1"/>
    <property type="molecule type" value="Genomic_DNA"/>
</dbReference>
<proteinExistence type="predicted"/>
<dbReference type="Proteomes" id="UP000005824">
    <property type="component" value="Unassembled WGS sequence"/>
</dbReference>
<keyword evidence="1" id="KW-0812">Transmembrane</keyword>
<keyword evidence="1" id="KW-0472">Membrane</keyword>
<protein>
    <recommendedName>
        <fullName evidence="4">Zinc-ribbon domain-containing protein</fullName>
    </recommendedName>
</protein>
<feature type="transmembrane region" description="Helical" evidence="1">
    <location>
        <begin position="72"/>
        <end position="89"/>
    </location>
</feature>
<dbReference type="InParanoid" id="B4CWU2"/>
<evidence type="ECO:0000313" key="3">
    <source>
        <dbReference type="Proteomes" id="UP000005824"/>
    </source>
</evidence>
<keyword evidence="3" id="KW-1185">Reference proteome</keyword>
<dbReference type="AlphaFoldDB" id="B4CWU2"/>
<keyword evidence="1" id="KW-1133">Transmembrane helix</keyword>
<dbReference type="STRING" id="497964.CfE428DRAFT_1555"/>
<accession>B4CWU2</accession>
<gene>
    <name evidence="2" type="ORF">CfE428DRAFT_1555</name>
</gene>
<evidence type="ECO:0000313" key="2">
    <source>
        <dbReference type="EMBL" id="EDY21262.1"/>
    </source>
</evidence>
<organism evidence="2 3">
    <name type="scientific">Chthoniobacter flavus Ellin428</name>
    <dbReference type="NCBI Taxonomy" id="497964"/>
    <lineage>
        <taxon>Bacteria</taxon>
        <taxon>Pseudomonadati</taxon>
        <taxon>Verrucomicrobiota</taxon>
        <taxon>Spartobacteria</taxon>
        <taxon>Chthoniobacterales</taxon>
        <taxon>Chthoniobacteraceae</taxon>
        <taxon>Chthoniobacter</taxon>
    </lineage>
</organism>
<evidence type="ECO:0008006" key="4">
    <source>
        <dbReference type="Google" id="ProtNLM"/>
    </source>
</evidence>
<name>B4CWU2_9BACT</name>
<reference evidence="2 3" key="1">
    <citation type="journal article" date="2011" name="J. Bacteriol.">
        <title>Genome sequence of Chthoniobacter flavus Ellin428, an aerobic heterotrophic soil bacterium.</title>
        <authorList>
            <person name="Kant R."/>
            <person name="van Passel M.W."/>
            <person name="Palva A."/>
            <person name="Lucas S."/>
            <person name="Lapidus A."/>
            <person name="Glavina Del Rio T."/>
            <person name="Dalin E."/>
            <person name="Tice H."/>
            <person name="Bruce D."/>
            <person name="Goodwin L."/>
            <person name="Pitluck S."/>
            <person name="Larimer F.W."/>
            <person name="Land M.L."/>
            <person name="Hauser L."/>
            <person name="Sangwan P."/>
            <person name="de Vos W.M."/>
            <person name="Janssen P.H."/>
            <person name="Smidt H."/>
        </authorList>
    </citation>
    <scope>NUCLEOTIDE SEQUENCE [LARGE SCALE GENOMIC DNA]</scope>
    <source>
        <strain evidence="2 3">Ellin428</strain>
    </source>
</reference>
<sequence length="93" mass="10410">MEGLTFTCPICGADVPRRAKACPECGACEKSGWSENRHFDGWDLPGEGHGDNDFHRPRLLGGPSRQTLIQRLWFVVAIIIVVAMAWMTLRGLW</sequence>
<dbReference type="eggNOG" id="ENOG5033F5K">
    <property type="taxonomic scope" value="Bacteria"/>
</dbReference>